<accession>A0AAD5DTU5</accession>
<keyword evidence="2" id="KW-1185">Reference proteome</keyword>
<dbReference type="EMBL" id="JADXDR010000053">
    <property type="protein sequence ID" value="KAI7842289.1"/>
    <property type="molecule type" value="Genomic_DNA"/>
</dbReference>
<sequence length="206" mass="23039">MRVTVSADLPLDAQAYLLERDGAAFRSFMCEEMSLLEYDISKCWREGQATKIRLNSKPDVGAWIPGALAQKVPDKLEYFDEVTYRPDLLPAAGPFELHIRSQAPFLGDKHCPALIDVCLQVRLCGSCLPSLAAQFSYLSASLLQKLAKKSLEDSFADMPGIMAKWVDIRQELLQTPHGRERLLAGRPKIEGVPWIDEHVASIKQVK</sequence>
<gene>
    <name evidence="1" type="ORF">COHA_003930</name>
</gene>
<evidence type="ECO:0000313" key="2">
    <source>
        <dbReference type="Proteomes" id="UP001205105"/>
    </source>
</evidence>
<dbReference type="AlphaFoldDB" id="A0AAD5DTU5"/>
<organism evidence="1 2">
    <name type="scientific">Chlorella ohadii</name>
    <dbReference type="NCBI Taxonomy" id="2649997"/>
    <lineage>
        <taxon>Eukaryota</taxon>
        <taxon>Viridiplantae</taxon>
        <taxon>Chlorophyta</taxon>
        <taxon>core chlorophytes</taxon>
        <taxon>Trebouxiophyceae</taxon>
        <taxon>Chlorellales</taxon>
        <taxon>Chlorellaceae</taxon>
        <taxon>Chlorella clade</taxon>
        <taxon>Chlorella</taxon>
    </lineage>
</organism>
<proteinExistence type="predicted"/>
<evidence type="ECO:0000313" key="1">
    <source>
        <dbReference type="EMBL" id="KAI7842289.1"/>
    </source>
</evidence>
<reference evidence="1" key="1">
    <citation type="submission" date="2020-11" db="EMBL/GenBank/DDBJ databases">
        <title>Chlorella ohadii genome sequencing and assembly.</title>
        <authorList>
            <person name="Murik O."/>
            <person name="Treves H."/>
            <person name="Kedem I."/>
            <person name="Shotland Y."/>
            <person name="Kaplan A."/>
        </authorList>
    </citation>
    <scope>NUCLEOTIDE SEQUENCE</scope>
    <source>
        <strain evidence="1">1</strain>
    </source>
</reference>
<comment type="caution">
    <text evidence="1">The sequence shown here is derived from an EMBL/GenBank/DDBJ whole genome shotgun (WGS) entry which is preliminary data.</text>
</comment>
<name>A0AAD5DTU5_9CHLO</name>
<dbReference type="Proteomes" id="UP001205105">
    <property type="component" value="Unassembled WGS sequence"/>
</dbReference>
<protein>
    <submittedName>
        <fullName evidence="1">Uncharacterized protein</fullName>
    </submittedName>
</protein>